<dbReference type="InterPro" id="IPR039421">
    <property type="entry name" value="Type_1_exporter"/>
</dbReference>
<evidence type="ECO:0000256" key="6">
    <source>
        <dbReference type="ARBA" id="ARBA00023136"/>
    </source>
</evidence>
<feature type="domain" description="ABC transmembrane type-1" evidence="9">
    <location>
        <begin position="53"/>
        <end position="335"/>
    </location>
</feature>
<feature type="transmembrane region" description="Helical" evidence="7">
    <location>
        <begin position="192"/>
        <end position="210"/>
    </location>
</feature>
<dbReference type="PROSITE" id="PS00211">
    <property type="entry name" value="ABC_TRANSPORTER_1"/>
    <property type="match status" value="1"/>
</dbReference>
<feature type="transmembrane region" description="Helical" evidence="7">
    <location>
        <begin position="163"/>
        <end position="186"/>
    </location>
</feature>
<dbReference type="Proteomes" id="UP000766629">
    <property type="component" value="Unassembled WGS sequence"/>
</dbReference>
<evidence type="ECO:0000313" key="10">
    <source>
        <dbReference type="EMBL" id="MBY6139431.1"/>
    </source>
</evidence>
<dbReference type="Pfam" id="PF00664">
    <property type="entry name" value="ABC_membrane"/>
    <property type="match status" value="1"/>
</dbReference>
<evidence type="ECO:0000256" key="7">
    <source>
        <dbReference type="SAM" id="Phobius"/>
    </source>
</evidence>
<comment type="subcellular location">
    <subcellularLocation>
        <location evidence="1">Cell membrane</location>
        <topology evidence="1">Multi-pass membrane protein</topology>
    </subcellularLocation>
</comment>
<feature type="transmembrane region" description="Helical" evidence="7">
    <location>
        <begin position="24"/>
        <end position="45"/>
    </location>
</feature>
<proteinExistence type="predicted"/>
<keyword evidence="6 7" id="KW-0472">Membrane</keyword>
<dbReference type="SUPFAM" id="SSF90123">
    <property type="entry name" value="ABC transporter transmembrane region"/>
    <property type="match status" value="1"/>
</dbReference>
<feature type="transmembrane region" description="Helical" evidence="7">
    <location>
        <begin position="52"/>
        <end position="72"/>
    </location>
</feature>
<reference evidence="10 11" key="1">
    <citation type="submission" date="2021-06" db="EMBL/GenBank/DDBJ databases">
        <title>50 bacteria genomes isolated from Dapeng, Shenzhen, China.</title>
        <authorList>
            <person name="Zheng W."/>
            <person name="Yu S."/>
            <person name="Huang Y."/>
        </authorList>
    </citation>
    <scope>NUCLEOTIDE SEQUENCE [LARGE SCALE GENOMIC DNA]</scope>
    <source>
        <strain evidence="10 11">DP1N14-2</strain>
    </source>
</reference>
<sequence length="580" mass="61290">MTGSAGKFSPQPGRPAVARAWPHLPARAGAALFTPAAAGWLLPLLRPHRRRLALLLLISFLAAGLGLLPPYISKLVIDRGLIAGDAAQLVVWSLALFAVGLLATGTGALSSILHMRASVRMLARLRRRLLSRLAAKPAGWFAAQRAGELLSRIDGDAAEVQKFAFNAVLGGSSALIRLIGGSAMLMVLDWRLGLLTALLAPVELAFLAWARPRTERHAAAVREMQGRYAAGLSETLFGLPALQAARGTLWAERRSLRDHDSLSRKLIAQNLWREFTRAVPVLLSALTRSAIFLAGGLMVIRGEWPLGSLIAFIAYMGFMTGPMQSLLGLWHAQARVKVAAARLNAVMQADAPARTAAFSPSGYALRLDGVTVSRGAAPPLGPLSLTIPEGTRVALRGASGAGKTSLLAVLCGRAQPLAGRASLGGADLALLDGAALPPRVAFAGQRPFTLRASLRDNLFQSRAFWADPDNEAEVWALLELFGLADRFRSAGGLATLLGESGLTLSGGERQRLCLLRALLAPFDILILDEALSEVDPAAAARILAYIDARFPHATRILTAHGGAAAGGEFGMEINLTEAVA</sequence>
<organism evidence="10 11">
    <name type="scientific">Leisingera daeponensis</name>
    <dbReference type="NCBI Taxonomy" id="405746"/>
    <lineage>
        <taxon>Bacteria</taxon>
        <taxon>Pseudomonadati</taxon>
        <taxon>Pseudomonadota</taxon>
        <taxon>Alphaproteobacteria</taxon>
        <taxon>Rhodobacterales</taxon>
        <taxon>Roseobacteraceae</taxon>
        <taxon>Leisingera</taxon>
    </lineage>
</organism>
<dbReference type="CDD" id="cd07346">
    <property type="entry name" value="ABC_6TM_exporters"/>
    <property type="match status" value="1"/>
</dbReference>
<dbReference type="InterPro" id="IPR036640">
    <property type="entry name" value="ABC1_TM_sf"/>
</dbReference>
<evidence type="ECO:0000313" key="11">
    <source>
        <dbReference type="Proteomes" id="UP000766629"/>
    </source>
</evidence>
<dbReference type="InterPro" id="IPR027417">
    <property type="entry name" value="P-loop_NTPase"/>
</dbReference>
<dbReference type="Gene3D" id="1.20.1560.10">
    <property type="entry name" value="ABC transporter type 1, transmembrane domain"/>
    <property type="match status" value="1"/>
</dbReference>
<dbReference type="InterPro" id="IPR011527">
    <property type="entry name" value="ABC1_TM_dom"/>
</dbReference>
<evidence type="ECO:0000256" key="4">
    <source>
        <dbReference type="ARBA" id="ARBA00022840"/>
    </source>
</evidence>
<dbReference type="RefSeq" id="WP_222508018.1">
    <property type="nucleotide sequence ID" value="NZ_JAHVJA010000003.1"/>
</dbReference>
<dbReference type="PROSITE" id="PS50929">
    <property type="entry name" value="ABC_TM1F"/>
    <property type="match status" value="1"/>
</dbReference>
<evidence type="ECO:0000259" key="8">
    <source>
        <dbReference type="PROSITE" id="PS50893"/>
    </source>
</evidence>
<dbReference type="InterPro" id="IPR003439">
    <property type="entry name" value="ABC_transporter-like_ATP-bd"/>
</dbReference>
<dbReference type="Gene3D" id="3.40.50.300">
    <property type="entry name" value="P-loop containing nucleotide triphosphate hydrolases"/>
    <property type="match status" value="1"/>
</dbReference>
<dbReference type="InterPro" id="IPR017871">
    <property type="entry name" value="ABC_transporter-like_CS"/>
</dbReference>
<feature type="transmembrane region" description="Helical" evidence="7">
    <location>
        <begin position="306"/>
        <end position="327"/>
    </location>
</feature>
<keyword evidence="2 7" id="KW-0812">Transmembrane</keyword>
<evidence type="ECO:0000259" key="9">
    <source>
        <dbReference type="PROSITE" id="PS50929"/>
    </source>
</evidence>
<keyword evidence="4 10" id="KW-0067">ATP-binding</keyword>
<dbReference type="Pfam" id="PF00005">
    <property type="entry name" value="ABC_tran"/>
    <property type="match status" value="1"/>
</dbReference>
<dbReference type="PANTHER" id="PTHR43394">
    <property type="entry name" value="ATP-DEPENDENT PERMEASE MDL1, MITOCHONDRIAL"/>
    <property type="match status" value="1"/>
</dbReference>
<evidence type="ECO:0000256" key="5">
    <source>
        <dbReference type="ARBA" id="ARBA00022989"/>
    </source>
</evidence>
<accession>A0ABS7NH51</accession>
<keyword evidence="11" id="KW-1185">Reference proteome</keyword>
<protein>
    <submittedName>
        <fullName evidence="10">ABC transporter ATP-binding protein/permease</fullName>
    </submittedName>
</protein>
<evidence type="ECO:0000256" key="1">
    <source>
        <dbReference type="ARBA" id="ARBA00004651"/>
    </source>
</evidence>
<dbReference type="SMART" id="SM00382">
    <property type="entry name" value="AAA"/>
    <property type="match status" value="1"/>
</dbReference>
<gene>
    <name evidence="10" type="ORF">KUV26_08310</name>
</gene>
<feature type="transmembrane region" description="Helical" evidence="7">
    <location>
        <begin position="279"/>
        <end position="300"/>
    </location>
</feature>
<dbReference type="PROSITE" id="PS50893">
    <property type="entry name" value="ABC_TRANSPORTER_2"/>
    <property type="match status" value="1"/>
</dbReference>
<keyword evidence="3" id="KW-0547">Nucleotide-binding</keyword>
<keyword evidence="5 7" id="KW-1133">Transmembrane helix</keyword>
<dbReference type="InterPro" id="IPR003593">
    <property type="entry name" value="AAA+_ATPase"/>
</dbReference>
<dbReference type="SUPFAM" id="SSF52540">
    <property type="entry name" value="P-loop containing nucleoside triphosphate hydrolases"/>
    <property type="match status" value="1"/>
</dbReference>
<feature type="transmembrane region" description="Helical" evidence="7">
    <location>
        <begin position="92"/>
        <end position="117"/>
    </location>
</feature>
<evidence type="ECO:0000256" key="2">
    <source>
        <dbReference type="ARBA" id="ARBA00022692"/>
    </source>
</evidence>
<feature type="domain" description="ABC transporter" evidence="8">
    <location>
        <begin position="365"/>
        <end position="578"/>
    </location>
</feature>
<comment type="caution">
    <text evidence="10">The sequence shown here is derived from an EMBL/GenBank/DDBJ whole genome shotgun (WGS) entry which is preliminary data.</text>
</comment>
<dbReference type="PANTHER" id="PTHR43394:SF1">
    <property type="entry name" value="ATP-BINDING CASSETTE SUB-FAMILY B MEMBER 10, MITOCHONDRIAL"/>
    <property type="match status" value="1"/>
</dbReference>
<dbReference type="EMBL" id="JAHVJA010000003">
    <property type="protein sequence ID" value="MBY6139431.1"/>
    <property type="molecule type" value="Genomic_DNA"/>
</dbReference>
<dbReference type="GO" id="GO:0005524">
    <property type="term" value="F:ATP binding"/>
    <property type="evidence" value="ECO:0007669"/>
    <property type="project" value="UniProtKB-KW"/>
</dbReference>
<evidence type="ECO:0000256" key="3">
    <source>
        <dbReference type="ARBA" id="ARBA00022741"/>
    </source>
</evidence>
<name>A0ABS7NH51_9RHOB</name>